<feature type="signal peptide" evidence="1">
    <location>
        <begin position="1"/>
        <end position="23"/>
    </location>
</feature>
<evidence type="ECO:0000313" key="3">
    <source>
        <dbReference type="Proteomes" id="UP000324767"/>
    </source>
</evidence>
<keyword evidence="1" id="KW-0732">Signal</keyword>
<protein>
    <submittedName>
        <fullName evidence="2">Uncharacterized protein</fullName>
    </submittedName>
</protein>
<gene>
    <name evidence="2" type="ORF">FRX48_07570</name>
</gene>
<organism evidence="2 3">
    <name type="scientific">Lasallia pustulata</name>
    <dbReference type="NCBI Taxonomy" id="136370"/>
    <lineage>
        <taxon>Eukaryota</taxon>
        <taxon>Fungi</taxon>
        <taxon>Dikarya</taxon>
        <taxon>Ascomycota</taxon>
        <taxon>Pezizomycotina</taxon>
        <taxon>Lecanoromycetes</taxon>
        <taxon>OSLEUM clade</taxon>
        <taxon>Umbilicariomycetidae</taxon>
        <taxon>Umbilicariales</taxon>
        <taxon>Umbilicariaceae</taxon>
        <taxon>Lasallia</taxon>
    </lineage>
</organism>
<feature type="chain" id="PRO_5024467799" evidence="1">
    <location>
        <begin position="24"/>
        <end position="193"/>
    </location>
</feature>
<comment type="caution">
    <text evidence="2">The sequence shown here is derived from an EMBL/GenBank/DDBJ whole genome shotgun (WGS) entry which is preliminary data.</text>
</comment>
<dbReference type="Proteomes" id="UP000324767">
    <property type="component" value="Unassembled WGS sequence"/>
</dbReference>
<name>A0A5M8PHM8_9LECA</name>
<sequence>MRAAFALSSVTAVILSLTILVTCTPLSPRSYICSNDGRTRAGTIFGQRSLSPSEISAPLQSRVTRAPCTWCLAQTATFLFIQAFSEPSPHDPPGSLIRLVLSEVLEYVIDLLRRFGDGVIDTGSFNYSKYGVTWYTVNDNNHQITRGVLRTAILTFISFAENQGEYGYAAFNIFDGANQVGKGVVRPGPRIPS</sequence>
<proteinExistence type="predicted"/>
<dbReference type="AlphaFoldDB" id="A0A5M8PHM8"/>
<accession>A0A5M8PHM8</accession>
<evidence type="ECO:0000256" key="1">
    <source>
        <dbReference type="SAM" id="SignalP"/>
    </source>
</evidence>
<dbReference type="EMBL" id="VXIT01000013">
    <property type="protein sequence ID" value="KAA6408488.1"/>
    <property type="molecule type" value="Genomic_DNA"/>
</dbReference>
<reference evidence="2 3" key="1">
    <citation type="submission" date="2019-09" db="EMBL/GenBank/DDBJ databases">
        <title>The hologenome of the rock-dwelling lichen Lasallia pustulata.</title>
        <authorList>
            <person name="Greshake Tzovaras B."/>
            <person name="Segers F."/>
            <person name="Bicker A."/>
            <person name="Dal Grande F."/>
            <person name="Otte J."/>
            <person name="Hankeln T."/>
            <person name="Schmitt I."/>
            <person name="Ebersberger I."/>
        </authorList>
    </citation>
    <scope>NUCLEOTIDE SEQUENCE [LARGE SCALE GENOMIC DNA]</scope>
    <source>
        <strain evidence="2">A1-1</strain>
    </source>
</reference>
<dbReference type="OrthoDB" id="5367786at2759"/>
<evidence type="ECO:0000313" key="2">
    <source>
        <dbReference type="EMBL" id="KAA6408488.1"/>
    </source>
</evidence>